<evidence type="ECO:0000313" key="4">
    <source>
        <dbReference type="EMBL" id="CCF73586.1"/>
    </source>
</evidence>
<dbReference type="OMA" id="PIDIICH"/>
<dbReference type="GeneID" id="24424214"/>
<dbReference type="OrthoDB" id="5364946at2759"/>
<evidence type="ECO:0000313" key="5">
    <source>
        <dbReference type="Proteomes" id="UP000002899"/>
    </source>
</evidence>
<name>I7IGB8_BABMR</name>
<dbReference type="RefSeq" id="XP_012648195.1">
    <property type="nucleotide sequence ID" value="XM_012792741.1"/>
</dbReference>
<dbReference type="EMBL" id="FO082872">
    <property type="protein sequence ID" value="CCF73586.1"/>
    <property type="molecule type" value="Genomic_DNA"/>
</dbReference>
<keyword evidence="2 4" id="KW-0687">Ribonucleoprotein</keyword>
<evidence type="ECO:0000256" key="1">
    <source>
        <dbReference type="ARBA" id="ARBA00007337"/>
    </source>
</evidence>
<dbReference type="InterPro" id="IPR004038">
    <property type="entry name" value="Ribosomal_eL8/eL30/eS12/Gad45"/>
</dbReference>
<evidence type="ECO:0000259" key="3">
    <source>
        <dbReference type="Pfam" id="PF01248"/>
    </source>
</evidence>
<dbReference type="PANTHER" id="PTHR23105">
    <property type="entry name" value="RIBOSOMAL PROTEIN L7AE FAMILY MEMBER"/>
    <property type="match status" value="1"/>
</dbReference>
<dbReference type="GO" id="GO:1990904">
    <property type="term" value="C:ribonucleoprotein complex"/>
    <property type="evidence" value="ECO:0007669"/>
    <property type="project" value="UniProtKB-KW"/>
</dbReference>
<sequence length="190" mass="21255">MDCDSEYDDPVSDIDENYEFNPDKEYISPIATPLLLGKARIKALQLVQKAIALENFAKQQFKTNLSSGATVNVDLALCRCIKRGVIDVTKAVRKNIKGLVLIASDVYPVDVVAHLPILCEEKNLTYAYLPCKKILAATCRSKRPVCVVLVVEPPDNFQKLMSQLTNAEHLDYSKIFEKVDSAIRKGHPYL</sequence>
<proteinExistence type="inferred from homology"/>
<dbReference type="Pfam" id="PF01248">
    <property type="entry name" value="Ribosomal_L7Ae"/>
    <property type="match status" value="1"/>
</dbReference>
<comment type="similarity">
    <text evidence="1">Belongs to the eukaryotic ribosomal protein eL8 family.</text>
</comment>
<evidence type="ECO:0000256" key="2">
    <source>
        <dbReference type="ARBA" id="ARBA00023274"/>
    </source>
</evidence>
<dbReference type="VEuPathDB" id="PiroplasmaDB:BMR1_02g02140"/>
<dbReference type="AlphaFoldDB" id="I7IGB8"/>
<dbReference type="InterPro" id="IPR029064">
    <property type="entry name" value="Ribosomal_eL30-like_sf"/>
</dbReference>
<protein>
    <submittedName>
        <fullName evidence="4">NHP2, NOLA2, H/ACA ribonucleoprotein complex subunit 2</fullName>
    </submittedName>
</protein>
<reference evidence="4 5" key="2">
    <citation type="journal article" date="2013" name="PLoS ONE">
        <title>Whole genome mapping and re-organization of the nuclear and mitochondrial genomes of Babesia microti isolates.</title>
        <authorList>
            <person name="Cornillot E."/>
            <person name="Dassouli A."/>
            <person name="Garg A."/>
            <person name="Pachikara N."/>
            <person name="Randazzo S."/>
            <person name="Depoix D."/>
            <person name="Carcy B."/>
            <person name="Delbecq S."/>
            <person name="Frutos R."/>
            <person name="Silva J.C."/>
            <person name="Sutton R."/>
            <person name="Krause P.J."/>
            <person name="Mamoun C.B."/>
        </authorList>
    </citation>
    <scope>NUCLEOTIDE SEQUENCE [LARGE SCALE GENOMIC DNA]</scope>
    <source>
        <strain evidence="4 5">RI</strain>
    </source>
</reference>
<reference evidence="4 5" key="3">
    <citation type="journal article" date="2016" name="Sci. Rep.">
        <title>Genome-wide diversity and gene expression profiling of Babesia microti isolates identify polymorphic genes that mediate host-pathogen interactions.</title>
        <authorList>
            <person name="Silva J.C."/>
            <person name="Cornillot E."/>
            <person name="McCracken C."/>
            <person name="Usmani-Brown S."/>
            <person name="Dwivedi A."/>
            <person name="Ifeonu O.O."/>
            <person name="Crabtree J."/>
            <person name="Gotia H.T."/>
            <person name="Virji A.Z."/>
            <person name="Reynes C."/>
            <person name="Colinge J."/>
            <person name="Kumar V."/>
            <person name="Lawres L."/>
            <person name="Pazzi J.E."/>
            <person name="Pablo J.V."/>
            <person name="Hung C."/>
            <person name="Brancato J."/>
            <person name="Kumari P."/>
            <person name="Orvis J."/>
            <person name="Tretina K."/>
            <person name="Chibucos M."/>
            <person name="Ott S."/>
            <person name="Sadzewicz L."/>
            <person name="Sengamalay N."/>
            <person name="Shetty A.C."/>
            <person name="Su Q."/>
            <person name="Tallon L."/>
            <person name="Fraser C.M."/>
            <person name="Frutos R."/>
            <person name="Molina D.M."/>
            <person name="Krause P.J."/>
            <person name="Ben Mamoun C."/>
        </authorList>
    </citation>
    <scope>NUCLEOTIDE SEQUENCE [LARGE SCALE GENOMIC DNA]</scope>
    <source>
        <strain evidence="4 5">RI</strain>
    </source>
</reference>
<dbReference type="PRINTS" id="PR00881">
    <property type="entry name" value="L7ARS6FAMILY"/>
</dbReference>
<feature type="domain" description="Ribosomal protein eL8/eL30/eS12/Gadd45" evidence="3">
    <location>
        <begin position="81"/>
        <end position="154"/>
    </location>
</feature>
<dbReference type="Gene3D" id="3.30.1330.30">
    <property type="match status" value="1"/>
</dbReference>
<dbReference type="InterPro" id="IPR018492">
    <property type="entry name" value="Ribosomal_eL8/Nhp2"/>
</dbReference>
<keyword evidence="5" id="KW-1185">Reference proteome</keyword>
<gene>
    <name evidence="4" type="ORF">BMR1_02g02140</name>
</gene>
<accession>I7IGB8</accession>
<dbReference type="KEGG" id="bmic:BMR1_02g02140"/>
<reference evidence="4 5" key="1">
    <citation type="journal article" date="2012" name="Nucleic Acids Res.">
        <title>Sequencing of the smallest Apicomplexan genome from the human pathogen Babesia microti.</title>
        <authorList>
            <person name="Cornillot E."/>
            <person name="Hadj-Kaddour K."/>
            <person name="Dassouli A."/>
            <person name="Noel B."/>
            <person name="Ranwez V."/>
            <person name="Vacherie B."/>
            <person name="Augagneur Y."/>
            <person name="Bres V."/>
            <person name="Duclos A."/>
            <person name="Randazzo S."/>
            <person name="Carcy B."/>
            <person name="Debierre-Grockiego F."/>
            <person name="Delbecq S."/>
            <person name="Moubri-Menage K."/>
            <person name="Shams-Eldin H."/>
            <person name="Usmani-Brown S."/>
            <person name="Bringaud F."/>
            <person name="Wincker P."/>
            <person name="Vivares C.P."/>
            <person name="Schwarz R.T."/>
            <person name="Schetters T.P."/>
            <person name="Krause P.J."/>
            <person name="Gorenflot A."/>
            <person name="Berry V."/>
            <person name="Barbe V."/>
            <person name="Ben Mamoun C."/>
        </authorList>
    </citation>
    <scope>NUCLEOTIDE SEQUENCE [LARGE SCALE GENOMIC DNA]</scope>
    <source>
        <strain evidence="4 5">RI</strain>
    </source>
</reference>
<organism evidence="4 5">
    <name type="scientific">Babesia microti (strain RI)</name>
    <dbReference type="NCBI Taxonomy" id="1133968"/>
    <lineage>
        <taxon>Eukaryota</taxon>
        <taxon>Sar</taxon>
        <taxon>Alveolata</taxon>
        <taxon>Apicomplexa</taxon>
        <taxon>Aconoidasida</taxon>
        <taxon>Piroplasmida</taxon>
        <taxon>Babesiidae</taxon>
        <taxon>Babesia</taxon>
    </lineage>
</organism>
<dbReference type="GO" id="GO:0003723">
    <property type="term" value="F:RNA binding"/>
    <property type="evidence" value="ECO:0007669"/>
    <property type="project" value="InterPro"/>
</dbReference>
<dbReference type="SUPFAM" id="SSF55315">
    <property type="entry name" value="L30e-like"/>
    <property type="match status" value="1"/>
</dbReference>
<dbReference type="InterPro" id="IPR050257">
    <property type="entry name" value="eL8/uL1-like"/>
</dbReference>
<dbReference type="Proteomes" id="UP000002899">
    <property type="component" value="Chromosome II"/>
</dbReference>